<organism evidence="2 3">
    <name type="scientific">Salmonella phage Mutine</name>
    <dbReference type="NCBI Taxonomy" id="2054274"/>
    <lineage>
        <taxon>Viruses</taxon>
        <taxon>Duplodnaviria</taxon>
        <taxon>Heunggongvirae</taxon>
        <taxon>Uroviricota</taxon>
        <taxon>Caudoviricetes</taxon>
        <taxon>Pantevenvirales</taxon>
        <taxon>Ackermannviridae</taxon>
        <taxon>Cvivirinae</taxon>
        <taxon>Kuttervirus</taxon>
        <taxon>Kuttervirus mutine</taxon>
    </lineage>
</organism>
<name>A0A2H5BPD2_9CAUD</name>
<feature type="domain" description="Bacteriophage T5 Orf172 DNA-binding" evidence="1">
    <location>
        <begin position="146"/>
        <end position="231"/>
    </location>
</feature>
<evidence type="ECO:0000313" key="2">
    <source>
        <dbReference type="EMBL" id="AUG88188.1"/>
    </source>
</evidence>
<keyword evidence="3" id="KW-1185">Reference proteome</keyword>
<protein>
    <recommendedName>
        <fullName evidence="1">Bacteriophage T5 Orf172 DNA-binding domain-containing protein</fullName>
    </recommendedName>
</protein>
<sequence length="238" mass="26903">MIVLTEETAIQNLYKYALSKGGLFQGFVGGKFITNQTKCILQCGEGHQWSSASYGNLINKGSWCPTCNGNKRNTQQGSKKRIADHAETNGGKFIEFIGGKYKDNVTVCLMECSEGHRWESRYGNLVNSKSWCPYCATSGYNPFKVGYLYILSSEEGCMKIGISNSPNNRFKSLRRSTPFEFNVLEVFKSNDGQFVLEMERKAHVMSISMGYEGFDGATEWFKHESRIIEFIRNTFEGI</sequence>
<dbReference type="InterPro" id="IPR018306">
    <property type="entry name" value="Phage_T5_Orf172_DNA-bd"/>
</dbReference>
<proteinExistence type="predicted"/>
<accession>A0A2H5BPD2</accession>
<evidence type="ECO:0000259" key="1">
    <source>
        <dbReference type="Pfam" id="PF10544"/>
    </source>
</evidence>
<dbReference type="Proteomes" id="UP000240732">
    <property type="component" value="Segment"/>
</dbReference>
<evidence type="ECO:0000313" key="3">
    <source>
        <dbReference type="Proteomes" id="UP000240732"/>
    </source>
</evidence>
<gene>
    <name evidence="2" type="ORF">CPT_Mutine_056</name>
</gene>
<dbReference type="EMBL" id="MG428992">
    <property type="protein sequence ID" value="AUG88188.1"/>
    <property type="molecule type" value="Genomic_DNA"/>
</dbReference>
<dbReference type="Pfam" id="PF10544">
    <property type="entry name" value="T5orf172"/>
    <property type="match status" value="1"/>
</dbReference>
<reference evidence="3" key="1">
    <citation type="submission" date="2017-11" db="EMBL/GenBank/DDBJ databases">
        <title>Complete genome of Salmonella Myophage Mutine.</title>
        <authorList>
            <person name="Gutierrez J."/>
            <person name="Xie Y."/>
            <person name="Gill J.J."/>
            <person name="Liu M."/>
        </authorList>
    </citation>
    <scope>NUCLEOTIDE SEQUENCE [LARGE SCALE GENOMIC DNA]</scope>
</reference>